<evidence type="ECO:0000313" key="2">
    <source>
        <dbReference type="Proteomes" id="UP001187192"/>
    </source>
</evidence>
<protein>
    <submittedName>
        <fullName evidence="1">Uncharacterized protein</fullName>
    </submittedName>
</protein>
<keyword evidence="2" id="KW-1185">Reference proteome</keyword>
<accession>A0AA88IWD2</accession>
<dbReference type="EMBL" id="BTGU01000085">
    <property type="protein sequence ID" value="GMN59208.1"/>
    <property type="molecule type" value="Genomic_DNA"/>
</dbReference>
<reference evidence="1" key="1">
    <citation type="submission" date="2023-07" db="EMBL/GenBank/DDBJ databases">
        <title>draft genome sequence of fig (Ficus carica).</title>
        <authorList>
            <person name="Takahashi T."/>
            <person name="Nishimura K."/>
        </authorList>
    </citation>
    <scope>NUCLEOTIDE SEQUENCE</scope>
</reference>
<sequence>MSRTPSKLGLPPPHQGDLGVSLRRPTVLLHLMGMGIRICFFTLYAGDVKAVTRVSCFLTLRALYAKLQSPVRSYTGDSGVFRE</sequence>
<dbReference type="Proteomes" id="UP001187192">
    <property type="component" value="Unassembled WGS sequence"/>
</dbReference>
<evidence type="ECO:0000313" key="1">
    <source>
        <dbReference type="EMBL" id="GMN59208.1"/>
    </source>
</evidence>
<proteinExistence type="predicted"/>
<organism evidence="1 2">
    <name type="scientific">Ficus carica</name>
    <name type="common">Common fig</name>
    <dbReference type="NCBI Taxonomy" id="3494"/>
    <lineage>
        <taxon>Eukaryota</taxon>
        <taxon>Viridiplantae</taxon>
        <taxon>Streptophyta</taxon>
        <taxon>Embryophyta</taxon>
        <taxon>Tracheophyta</taxon>
        <taxon>Spermatophyta</taxon>
        <taxon>Magnoliopsida</taxon>
        <taxon>eudicotyledons</taxon>
        <taxon>Gunneridae</taxon>
        <taxon>Pentapetalae</taxon>
        <taxon>rosids</taxon>
        <taxon>fabids</taxon>
        <taxon>Rosales</taxon>
        <taxon>Moraceae</taxon>
        <taxon>Ficeae</taxon>
        <taxon>Ficus</taxon>
    </lineage>
</organism>
<gene>
    <name evidence="1" type="ORF">TIFTF001_028301</name>
</gene>
<dbReference type="AlphaFoldDB" id="A0AA88IWD2"/>
<comment type="caution">
    <text evidence="1">The sequence shown here is derived from an EMBL/GenBank/DDBJ whole genome shotgun (WGS) entry which is preliminary data.</text>
</comment>
<name>A0AA88IWD2_FICCA</name>